<dbReference type="InterPro" id="IPR024984">
    <property type="entry name" value="DUF3888"/>
</dbReference>
<dbReference type="EMBL" id="JBHUMF010000031">
    <property type="protein sequence ID" value="MFD2682035.1"/>
    <property type="molecule type" value="Genomic_DNA"/>
</dbReference>
<accession>A0ABW5RUD1</accession>
<reference evidence="3" key="1">
    <citation type="journal article" date="2019" name="Int. J. Syst. Evol. Microbiol.">
        <title>The Global Catalogue of Microorganisms (GCM) 10K type strain sequencing project: providing services to taxonomists for standard genome sequencing and annotation.</title>
        <authorList>
            <consortium name="The Broad Institute Genomics Platform"/>
            <consortium name="The Broad Institute Genome Sequencing Center for Infectious Disease"/>
            <person name="Wu L."/>
            <person name="Ma J."/>
        </authorList>
    </citation>
    <scope>NUCLEOTIDE SEQUENCE [LARGE SCALE GENOMIC DNA]</scope>
    <source>
        <strain evidence="3">KCTC 3913</strain>
    </source>
</reference>
<feature type="chain" id="PRO_5045458794" evidence="1">
    <location>
        <begin position="22"/>
        <end position="150"/>
    </location>
</feature>
<keyword evidence="1" id="KW-0732">Signal</keyword>
<evidence type="ECO:0000313" key="2">
    <source>
        <dbReference type="EMBL" id="MFD2682035.1"/>
    </source>
</evidence>
<feature type="signal peptide" evidence="1">
    <location>
        <begin position="1"/>
        <end position="21"/>
    </location>
</feature>
<proteinExistence type="predicted"/>
<keyword evidence="3" id="KW-1185">Reference proteome</keyword>
<dbReference type="RefSeq" id="WP_377936723.1">
    <property type="nucleotide sequence ID" value="NZ_JBHUMF010000031.1"/>
</dbReference>
<dbReference type="Pfam" id="PF13027">
    <property type="entry name" value="DUF3888"/>
    <property type="match status" value="1"/>
</dbReference>
<evidence type="ECO:0000313" key="3">
    <source>
        <dbReference type="Proteomes" id="UP001597506"/>
    </source>
</evidence>
<comment type="caution">
    <text evidence="2">The sequence shown here is derived from an EMBL/GenBank/DDBJ whole genome shotgun (WGS) entry which is preliminary data.</text>
</comment>
<dbReference type="Proteomes" id="UP001597506">
    <property type="component" value="Unassembled WGS sequence"/>
</dbReference>
<evidence type="ECO:0000256" key="1">
    <source>
        <dbReference type="SAM" id="SignalP"/>
    </source>
</evidence>
<protein>
    <submittedName>
        <fullName evidence="2">DUF3888 domain-containing protein</fullName>
    </submittedName>
</protein>
<sequence length="150" mass="17663">MKKTVIILCLMIVFVHFPSYAKTNNNPPEKSTEELYSDIFVSLLMPHIEKEIHEFYSNSLTEQPMIYPYMIDIVKIKRIGEYRSFDFLLSLRLHPVIGPHITVGEDVIVFRVKGGGNVELKEYKHIKDHKLPNHWKHILKENRKEFNTSP</sequence>
<gene>
    <name evidence="2" type="ORF">ACFSUL_14940</name>
</gene>
<name>A0ABW5RUD1_9BACI</name>
<organism evidence="2 3">
    <name type="scientific">Bacillus seohaeanensis</name>
    <dbReference type="NCBI Taxonomy" id="284580"/>
    <lineage>
        <taxon>Bacteria</taxon>
        <taxon>Bacillati</taxon>
        <taxon>Bacillota</taxon>
        <taxon>Bacilli</taxon>
        <taxon>Bacillales</taxon>
        <taxon>Bacillaceae</taxon>
        <taxon>Bacillus</taxon>
    </lineage>
</organism>